<dbReference type="PROSITE" id="PS50035">
    <property type="entry name" value="PLD"/>
    <property type="match status" value="2"/>
</dbReference>
<dbReference type="GO" id="GO:0008808">
    <property type="term" value="F:cardiolipin synthase activity"/>
    <property type="evidence" value="ECO:0007669"/>
    <property type="project" value="UniProtKB-UniRule"/>
</dbReference>
<keyword evidence="3" id="KW-0444">Lipid biosynthesis</keyword>
<dbReference type="Proteomes" id="UP000078287">
    <property type="component" value="Unassembled WGS sequence"/>
</dbReference>
<keyword evidence="7 13" id="KW-1133">Transmembrane helix</keyword>
<evidence type="ECO:0000256" key="10">
    <source>
        <dbReference type="ARBA" id="ARBA00023209"/>
    </source>
</evidence>
<name>A0A178M0B4_9CHLR</name>
<evidence type="ECO:0000259" key="14">
    <source>
        <dbReference type="PROSITE" id="PS50035"/>
    </source>
</evidence>
<reference evidence="15 16" key="1">
    <citation type="submission" date="2016-04" db="EMBL/GenBank/DDBJ databases">
        <title>Chloroflexus islandicus sp. nov., a thermophilic filamentous anoxygenic phototrophic bacterium from geyser Strokkur (Iceland).</title>
        <authorList>
            <person name="Gaisin V.A."/>
            <person name="Kalashnikov A.M."/>
            <person name="Sukhacheva M.V."/>
            <person name="Grouzdev D.S."/>
            <person name="Ivanov T.M."/>
            <person name="Kuznetsov B."/>
            <person name="Gorlenko V.M."/>
        </authorList>
    </citation>
    <scope>NUCLEOTIDE SEQUENCE [LARGE SCALE GENOMIC DNA]</scope>
    <source>
        <strain evidence="16">isl-2</strain>
    </source>
</reference>
<evidence type="ECO:0000313" key="15">
    <source>
        <dbReference type="EMBL" id="OAN40548.1"/>
    </source>
</evidence>
<feature type="domain" description="PLD phosphodiesterase" evidence="14">
    <location>
        <begin position="400"/>
        <end position="427"/>
    </location>
</feature>
<keyword evidence="9 13" id="KW-0472">Membrane</keyword>
<evidence type="ECO:0000256" key="6">
    <source>
        <dbReference type="ARBA" id="ARBA00022737"/>
    </source>
</evidence>
<dbReference type="InterPro" id="IPR027379">
    <property type="entry name" value="CLS_N"/>
</dbReference>
<organism evidence="15 16">
    <name type="scientific">Chloroflexus islandicus</name>
    <dbReference type="NCBI Taxonomy" id="1707952"/>
    <lineage>
        <taxon>Bacteria</taxon>
        <taxon>Bacillati</taxon>
        <taxon>Chloroflexota</taxon>
        <taxon>Chloroflexia</taxon>
        <taxon>Chloroflexales</taxon>
        <taxon>Chloroflexineae</taxon>
        <taxon>Chloroflexaceae</taxon>
        <taxon>Chloroflexus</taxon>
    </lineage>
</organism>
<dbReference type="Pfam" id="PF13091">
    <property type="entry name" value="PLDc_2"/>
    <property type="match status" value="2"/>
</dbReference>
<dbReference type="PANTHER" id="PTHR21248">
    <property type="entry name" value="CARDIOLIPIN SYNTHASE"/>
    <property type="match status" value="1"/>
</dbReference>
<comment type="subcellular location">
    <subcellularLocation>
        <location evidence="1">Cell membrane</location>
        <topology evidence="1">Multi-pass membrane protein</topology>
    </subcellularLocation>
</comment>
<keyword evidence="2" id="KW-1003">Cell membrane</keyword>
<evidence type="ECO:0000256" key="3">
    <source>
        <dbReference type="ARBA" id="ARBA00022516"/>
    </source>
</evidence>
<dbReference type="SMART" id="SM00155">
    <property type="entry name" value="PLDc"/>
    <property type="match status" value="2"/>
</dbReference>
<keyword evidence="10" id="KW-0594">Phospholipid biosynthesis</keyword>
<keyword evidence="6" id="KW-0677">Repeat</keyword>
<keyword evidence="5 13" id="KW-0812">Transmembrane</keyword>
<dbReference type="CDD" id="cd09158">
    <property type="entry name" value="PLDc_EcCLS_like_2"/>
    <property type="match status" value="1"/>
</dbReference>
<dbReference type="RefSeq" id="WP_216636358.1">
    <property type="nucleotide sequence ID" value="NZ_LWQS01000093.1"/>
</dbReference>
<proteinExistence type="predicted"/>
<evidence type="ECO:0000256" key="11">
    <source>
        <dbReference type="ARBA" id="ARBA00023264"/>
    </source>
</evidence>
<keyword evidence="16" id="KW-1185">Reference proteome</keyword>
<dbReference type="EMBL" id="LWQS01000093">
    <property type="protein sequence ID" value="OAN40548.1"/>
    <property type="molecule type" value="Genomic_DNA"/>
</dbReference>
<evidence type="ECO:0000256" key="9">
    <source>
        <dbReference type="ARBA" id="ARBA00023136"/>
    </source>
</evidence>
<evidence type="ECO:0000256" key="4">
    <source>
        <dbReference type="ARBA" id="ARBA00022679"/>
    </source>
</evidence>
<sequence length="487" mass="54296">MLSPTFWSVTGVIVHALIVMIALLVIPTNRKPSSATAWLLLIAIAPYIGIIIFLLIGSPELPPRRRRDQRQMGRLIEQAIARAASDPAALSLLQPALPPFAQPHAALAHRLGGMPAFAGNRVELLDDYTAILERMAQDIDQARYFVHVEYYIVARDSATAHVFAALERAVQRGVKVRLLFDQIGSRKFPGRKAMEHHLTAIGVDWRPMLPVGKPGEWLRFDLRNHRKLLVVDGAVAYTGSLNVIDRSYHRKDGLFYDELCARVSGPVVAQLAAVFATDWHAETGEWLDATHHPELYQQEWQATGSSLCQVLPSGSGFEDENNLRLFTALIHAAQRRLVLVTPYFVPDDALVLAMTSAALRGVQVTLINSAAMDQMLVAYAQRSYYEQLLQAGVEVLQYRQPILLHTKAIAVDDQIALIGSSNLDLRSFTLNMEVSLVMYDPAVVAELHRIFAGYISRSNRVELAAWRQRPLTQRLLENIARLTAALQ</sequence>
<evidence type="ECO:0000256" key="7">
    <source>
        <dbReference type="ARBA" id="ARBA00022989"/>
    </source>
</evidence>
<dbReference type="PANTHER" id="PTHR21248:SF22">
    <property type="entry name" value="PHOSPHOLIPASE D"/>
    <property type="match status" value="1"/>
</dbReference>
<feature type="transmembrane region" description="Helical" evidence="13">
    <location>
        <begin position="38"/>
        <end position="57"/>
    </location>
</feature>
<keyword evidence="8" id="KW-0443">Lipid metabolism</keyword>
<gene>
    <name evidence="15" type="ORF">A6A03_04350</name>
</gene>
<dbReference type="EC" id="2.7.8.-" evidence="12"/>
<protein>
    <recommendedName>
        <fullName evidence="12">Cardiolipin synthase</fullName>
        <ecNumber evidence="12">2.7.8.-</ecNumber>
    </recommendedName>
</protein>
<keyword evidence="11" id="KW-1208">Phospholipid metabolism</keyword>
<dbReference type="InterPro" id="IPR025202">
    <property type="entry name" value="PLD-like_dom"/>
</dbReference>
<evidence type="ECO:0000256" key="12">
    <source>
        <dbReference type="NCBIfam" id="TIGR04265"/>
    </source>
</evidence>
<evidence type="ECO:0000256" key="13">
    <source>
        <dbReference type="SAM" id="Phobius"/>
    </source>
</evidence>
<keyword evidence="4" id="KW-0808">Transferase</keyword>
<dbReference type="InterPro" id="IPR022924">
    <property type="entry name" value="Cardiolipin_synthase"/>
</dbReference>
<comment type="caution">
    <text evidence="15">The sequence shown here is derived from an EMBL/GenBank/DDBJ whole genome shotgun (WGS) entry which is preliminary data.</text>
</comment>
<dbReference type="Pfam" id="PF13396">
    <property type="entry name" value="PLDc_N"/>
    <property type="match status" value="1"/>
</dbReference>
<evidence type="ECO:0000313" key="16">
    <source>
        <dbReference type="Proteomes" id="UP000078287"/>
    </source>
</evidence>
<evidence type="ECO:0000256" key="2">
    <source>
        <dbReference type="ARBA" id="ARBA00022475"/>
    </source>
</evidence>
<dbReference type="GO" id="GO:0032049">
    <property type="term" value="P:cardiolipin biosynthetic process"/>
    <property type="evidence" value="ECO:0007669"/>
    <property type="project" value="UniProtKB-UniRule"/>
</dbReference>
<dbReference type="SUPFAM" id="SSF56024">
    <property type="entry name" value="Phospholipase D/nuclease"/>
    <property type="match status" value="2"/>
</dbReference>
<accession>A0A178M0B4</accession>
<dbReference type="GO" id="GO:0005886">
    <property type="term" value="C:plasma membrane"/>
    <property type="evidence" value="ECO:0007669"/>
    <property type="project" value="UniProtKB-SubCell"/>
</dbReference>
<evidence type="ECO:0000256" key="1">
    <source>
        <dbReference type="ARBA" id="ARBA00004651"/>
    </source>
</evidence>
<evidence type="ECO:0000256" key="8">
    <source>
        <dbReference type="ARBA" id="ARBA00023098"/>
    </source>
</evidence>
<feature type="transmembrane region" description="Helical" evidence="13">
    <location>
        <begin position="6"/>
        <end position="26"/>
    </location>
</feature>
<dbReference type="STRING" id="1707952.A6A03_04350"/>
<evidence type="ECO:0000256" key="5">
    <source>
        <dbReference type="ARBA" id="ARBA00022692"/>
    </source>
</evidence>
<dbReference type="NCBIfam" id="TIGR04265">
    <property type="entry name" value="bac_cardiolipin"/>
    <property type="match status" value="1"/>
</dbReference>
<feature type="domain" description="PLD phosphodiesterase" evidence="14">
    <location>
        <begin position="220"/>
        <end position="247"/>
    </location>
</feature>
<dbReference type="AlphaFoldDB" id="A0A178M0B4"/>
<dbReference type="InterPro" id="IPR001736">
    <property type="entry name" value="PLipase_D/transphosphatidylase"/>
</dbReference>
<dbReference type="Gene3D" id="3.30.870.10">
    <property type="entry name" value="Endonuclease Chain A"/>
    <property type="match status" value="2"/>
</dbReference>